<dbReference type="InterPro" id="IPR029063">
    <property type="entry name" value="SAM-dependent_MTases_sf"/>
</dbReference>
<reference evidence="2 3" key="1">
    <citation type="journal article" date="2014" name="Virus Genes">
        <title>Complete genome sequence of Courdo11 virus, a member of the family Mimiviridae.</title>
        <authorList>
            <person name="Yoosuf N."/>
            <person name="Pagnier I."/>
            <person name="Fournous G."/>
            <person name="Robert C."/>
            <person name="La Scola B."/>
            <person name="Raoult D."/>
            <person name="Colson P."/>
        </authorList>
    </citation>
    <scope>NUCLEOTIDE SEQUENCE [LARGE SCALE GENOMIC DNA]</scope>
</reference>
<proteinExistence type="predicted"/>
<accession>K7YUZ4</accession>
<name>K7YUZ4_9VIRU</name>
<dbReference type="Pfam" id="PF13847">
    <property type="entry name" value="Methyltransf_31"/>
    <property type="match status" value="1"/>
</dbReference>
<sequence length="401" mass="46064">MSETSNKIADEIYEEMVKISGPHANLNIITKQNVGFDIYGSYHFPTFTKLNAQRNVLTRYEEFCVSKSLEGKTVLDFGSNLGSLSFEAARRGAKSVIGFEFCDRRVKVCNKLSNYLGLNNAAKFIETNIDDESQNINNFINKYGCADITICCALDAYVNKDRLYELVSKTTKDICYFETNSGISQNIFINLMKNYGFKLIIPIGTSKSDIGYGRVSYILVKNPKMLDSEPTNRDNFLINDHVFSFYSDKKIFDNIKTHYSKMKDIKYVSSMKFVEPYIVVPFYKNRLDKFKASQTDLTSIKNQLIDFIVQLNRKNLVHCDLHIKNCYFDDGKLKICDWEYVQPDNVPIEKCYDLIAGPNNVIVPESVGKMCIFSSNPYSFMNYLKNNLKLQDFIDASLIYN</sequence>
<dbReference type="InterPro" id="IPR025714">
    <property type="entry name" value="Methyltranfer_dom"/>
</dbReference>
<dbReference type="Gene3D" id="1.10.510.10">
    <property type="entry name" value="Transferase(Phosphotransferase) domain 1"/>
    <property type="match status" value="1"/>
</dbReference>
<dbReference type="Proteomes" id="UP000241137">
    <property type="component" value="Segment"/>
</dbReference>
<evidence type="ECO:0000259" key="1">
    <source>
        <dbReference type="Pfam" id="PF13847"/>
    </source>
</evidence>
<dbReference type="SUPFAM" id="SSF56112">
    <property type="entry name" value="Protein kinase-like (PK-like)"/>
    <property type="match status" value="1"/>
</dbReference>
<dbReference type="EMBL" id="JX975216">
    <property type="protein sequence ID" value="AFX92083.1"/>
    <property type="molecule type" value="Genomic_DNA"/>
</dbReference>
<dbReference type="Gene3D" id="3.40.50.150">
    <property type="entry name" value="Vaccinia Virus protein VP39"/>
    <property type="match status" value="1"/>
</dbReference>
<feature type="domain" description="Methyltransferase" evidence="1">
    <location>
        <begin position="70"/>
        <end position="176"/>
    </location>
</feature>
<gene>
    <name evidence="2" type="ORF">CE11_00050</name>
</gene>
<evidence type="ECO:0000313" key="2">
    <source>
        <dbReference type="EMBL" id="AFX92083.1"/>
    </source>
</evidence>
<dbReference type="InterPro" id="IPR011009">
    <property type="entry name" value="Kinase-like_dom_sf"/>
</dbReference>
<organism evidence="2 3">
    <name type="scientific">Megavirus courdo11</name>
    <dbReference type="NCBI Taxonomy" id="1128140"/>
    <lineage>
        <taxon>Viruses</taxon>
        <taxon>Varidnaviria</taxon>
        <taxon>Bamfordvirae</taxon>
        <taxon>Nucleocytoviricota</taxon>
        <taxon>Megaviricetes</taxon>
        <taxon>Imitervirales</taxon>
        <taxon>Mimiviridae</taxon>
        <taxon>Megamimivirinae</taxon>
        <taxon>Megavirus</taxon>
        <taxon>Megavirus chilense</taxon>
    </lineage>
</organism>
<protein>
    <recommendedName>
        <fullName evidence="1">Methyltransferase domain-containing protein</fullName>
    </recommendedName>
</protein>
<dbReference type="SUPFAM" id="SSF53335">
    <property type="entry name" value="S-adenosyl-L-methionine-dependent methyltransferases"/>
    <property type="match status" value="1"/>
</dbReference>
<evidence type="ECO:0000313" key="3">
    <source>
        <dbReference type="Proteomes" id="UP000241137"/>
    </source>
</evidence>